<dbReference type="AlphaFoldDB" id="A0ABD3ET05"/>
<evidence type="ECO:0000313" key="2">
    <source>
        <dbReference type="EMBL" id="KAL3657301.1"/>
    </source>
</evidence>
<gene>
    <name evidence="2" type="ORF">V7S43_017809</name>
</gene>
<name>A0ABD3ET05_9STRA</name>
<dbReference type="Proteomes" id="UP001632037">
    <property type="component" value="Unassembled WGS sequence"/>
</dbReference>
<sequence>MKSRRVRIPGFARVKGESLCWFEDDDVYHRSGGYRQCCDEQYPGALGTQGNLENEVDDLFGRGGCDFDASVQTSAKAAAVADALYKAGEGYMGTDETASTNILLLSPVGHVHSINSTDVTKYKTSVEAEFSGDSKRALGAGAGGAACGAVRDDSEERCHEGEVQQRSCEGLPHQSESGIEGSDDSEVMTLSVASGSKYRAITRQMLQ</sequence>
<feature type="region of interest" description="Disordered" evidence="1">
    <location>
        <begin position="161"/>
        <end position="185"/>
    </location>
</feature>
<reference evidence="2 3" key="1">
    <citation type="submission" date="2024-09" db="EMBL/GenBank/DDBJ databases">
        <title>Genome sequencing and assembly of Phytophthora oleae, isolate VK10A, causative agent of rot of olive drupes.</title>
        <authorList>
            <person name="Conti Taguali S."/>
            <person name="Riolo M."/>
            <person name="La Spada F."/>
            <person name="Cacciola S.O."/>
            <person name="Dionisio G."/>
        </authorList>
    </citation>
    <scope>NUCLEOTIDE SEQUENCE [LARGE SCALE GENOMIC DNA]</scope>
    <source>
        <strain evidence="2 3">VK10A</strain>
    </source>
</reference>
<dbReference type="Gene3D" id="1.10.220.10">
    <property type="entry name" value="Annexin"/>
    <property type="match status" value="1"/>
</dbReference>
<proteinExistence type="predicted"/>
<evidence type="ECO:0000256" key="1">
    <source>
        <dbReference type="SAM" id="MobiDB-lite"/>
    </source>
</evidence>
<dbReference type="EMBL" id="JBIMZQ010000066">
    <property type="protein sequence ID" value="KAL3657301.1"/>
    <property type="molecule type" value="Genomic_DNA"/>
</dbReference>
<comment type="caution">
    <text evidence="2">The sequence shown here is derived from an EMBL/GenBank/DDBJ whole genome shotgun (WGS) entry which is preliminary data.</text>
</comment>
<evidence type="ECO:0000313" key="3">
    <source>
        <dbReference type="Proteomes" id="UP001632037"/>
    </source>
</evidence>
<accession>A0ABD3ET05</accession>
<dbReference type="InterPro" id="IPR037104">
    <property type="entry name" value="Annexin_sf"/>
</dbReference>
<protein>
    <submittedName>
        <fullName evidence="2">Uncharacterized protein</fullName>
    </submittedName>
</protein>
<keyword evidence="3" id="KW-1185">Reference proteome</keyword>
<organism evidence="2 3">
    <name type="scientific">Phytophthora oleae</name>
    <dbReference type="NCBI Taxonomy" id="2107226"/>
    <lineage>
        <taxon>Eukaryota</taxon>
        <taxon>Sar</taxon>
        <taxon>Stramenopiles</taxon>
        <taxon>Oomycota</taxon>
        <taxon>Peronosporomycetes</taxon>
        <taxon>Peronosporales</taxon>
        <taxon>Peronosporaceae</taxon>
        <taxon>Phytophthora</taxon>
    </lineage>
</organism>